<evidence type="ECO:0000259" key="1">
    <source>
        <dbReference type="SMART" id="SM00256"/>
    </source>
</evidence>
<dbReference type="InterPro" id="IPR017451">
    <property type="entry name" value="F-box-assoc_interact_dom"/>
</dbReference>
<dbReference type="Gene3D" id="1.20.1280.50">
    <property type="match status" value="1"/>
</dbReference>
<dbReference type="Pfam" id="PF00646">
    <property type="entry name" value="F-box"/>
    <property type="match status" value="1"/>
</dbReference>
<accession>A0AAD8JV86</accession>
<dbReference type="Proteomes" id="UP001229421">
    <property type="component" value="Unassembled WGS sequence"/>
</dbReference>
<feature type="domain" description="F-box" evidence="1">
    <location>
        <begin position="1"/>
        <end position="41"/>
    </location>
</feature>
<dbReference type="SUPFAM" id="SSF81383">
    <property type="entry name" value="F-box domain"/>
    <property type="match status" value="1"/>
</dbReference>
<reference evidence="2" key="1">
    <citation type="journal article" date="2023" name="bioRxiv">
        <title>Improved chromosome-level genome assembly for marigold (Tagetes erecta).</title>
        <authorList>
            <person name="Jiang F."/>
            <person name="Yuan L."/>
            <person name="Wang S."/>
            <person name="Wang H."/>
            <person name="Xu D."/>
            <person name="Wang A."/>
            <person name="Fan W."/>
        </authorList>
    </citation>
    <scope>NUCLEOTIDE SEQUENCE</scope>
    <source>
        <strain evidence="2">WSJ</strain>
        <tissue evidence="2">Leaf</tissue>
    </source>
</reference>
<proteinExistence type="predicted"/>
<dbReference type="PANTHER" id="PTHR31672">
    <property type="entry name" value="BNACNNG10540D PROTEIN"/>
    <property type="match status" value="1"/>
</dbReference>
<dbReference type="Pfam" id="PF08268">
    <property type="entry name" value="FBA_3"/>
    <property type="match status" value="1"/>
</dbReference>
<dbReference type="NCBIfam" id="TIGR01640">
    <property type="entry name" value="F_box_assoc_1"/>
    <property type="match status" value="1"/>
</dbReference>
<dbReference type="InterPro" id="IPR013187">
    <property type="entry name" value="F-box-assoc_dom_typ3"/>
</dbReference>
<dbReference type="InterPro" id="IPR001810">
    <property type="entry name" value="F-box_dom"/>
</dbReference>
<dbReference type="EMBL" id="JAUHHV010000010">
    <property type="protein sequence ID" value="KAK1409346.1"/>
    <property type="molecule type" value="Genomic_DNA"/>
</dbReference>
<dbReference type="InterPro" id="IPR036047">
    <property type="entry name" value="F-box-like_dom_sf"/>
</dbReference>
<evidence type="ECO:0000313" key="3">
    <source>
        <dbReference type="Proteomes" id="UP001229421"/>
    </source>
</evidence>
<keyword evidence="3" id="KW-1185">Reference proteome</keyword>
<evidence type="ECO:0000313" key="2">
    <source>
        <dbReference type="EMBL" id="KAK1409346.1"/>
    </source>
</evidence>
<dbReference type="AlphaFoldDB" id="A0AAD8JV86"/>
<dbReference type="InterPro" id="IPR050796">
    <property type="entry name" value="SCF_F-box_component"/>
</dbReference>
<protein>
    <recommendedName>
        <fullName evidence="1">F-box domain-containing protein</fullName>
    </recommendedName>
</protein>
<organism evidence="2 3">
    <name type="scientific">Tagetes erecta</name>
    <name type="common">African marigold</name>
    <dbReference type="NCBI Taxonomy" id="13708"/>
    <lineage>
        <taxon>Eukaryota</taxon>
        <taxon>Viridiplantae</taxon>
        <taxon>Streptophyta</taxon>
        <taxon>Embryophyta</taxon>
        <taxon>Tracheophyta</taxon>
        <taxon>Spermatophyta</taxon>
        <taxon>Magnoliopsida</taxon>
        <taxon>eudicotyledons</taxon>
        <taxon>Gunneridae</taxon>
        <taxon>Pentapetalae</taxon>
        <taxon>asterids</taxon>
        <taxon>campanulids</taxon>
        <taxon>Asterales</taxon>
        <taxon>Asteraceae</taxon>
        <taxon>Asteroideae</taxon>
        <taxon>Heliantheae alliance</taxon>
        <taxon>Tageteae</taxon>
        <taxon>Tagetes</taxon>
    </lineage>
</organism>
<sequence length="382" mass="44363">MAKDIIYGILSRLPVKSLARFRYVCKLWLKYINDPYFRTIHVQEQPIPIMVQKFSNPQDKIKFSFLRGAQQEHVLELCYKPCKYYEDSVLLGSCNGLILVSYDKDHRPAGAYRFAVINPLSKQRYNLPPIHLNVKDEHVDLIVDPCEAAGIGFDDSTNTFKTVFSFQPNKKVLYTLVHSLGTSSWRKIPHAFPTSGEGVYSHGRLYWFASRCFDYDYGFDHDDAFRKIVWFDVKTEKFELIDSPPNPEKGNYSFFGFQLAGLNGEVGFARFNPICIKLWILKPEEEWALHCCFDLSVIVPRHHDYDLEVSGCWNKDGDILFTCMKYERLFVYTLETGDLRQVGELSNECYDIRMYQTNLVLLNTSAYSITQKKKKIEEEASS</sequence>
<dbReference type="PANTHER" id="PTHR31672:SF13">
    <property type="entry name" value="F-BOX PROTEIN CPR30-LIKE"/>
    <property type="match status" value="1"/>
</dbReference>
<comment type="caution">
    <text evidence="2">The sequence shown here is derived from an EMBL/GenBank/DDBJ whole genome shotgun (WGS) entry which is preliminary data.</text>
</comment>
<gene>
    <name evidence="2" type="ORF">QVD17_35872</name>
</gene>
<name>A0AAD8JV86_TARER</name>
<dbReference type="SMART" id="SM00256">
    <property type="entry name" value="FBOX"/>
    <property type="match status" value="1"/>
</dbReference>